<protein>
    <recommendedName>
        <fullName evidence="3">Orc1-like AAA ATPase domain-containing protein</fullName>
    </recommendedName>
</protein>
<evidence type="ECO:0008006" key="3">
    <source>
        <dbReference type="Google" id="ProtNLM"/>
    </source>
</evidence>
<proteinExistence type="predicted"/>
<name>A0ABV8B5K5_9BACI</name>
<reference evidence="2" key="1">
    <citation type="journal article" date="2019" name="Int. J. Syst. Evol. Microbiol.">
        <title>The Global Catalogue of Microorganisms (GCM) 10K type strain sequencing project: providing services to taxonomists for standard genome sequencing and annotation.</title>
        <authorList>
            <consortium name="The Broad Institute Genomics Platform"/>
            <consortium name="The Broad Institute Genome Sequencing Center for Infectious Disease"/>
            <person name="Wu L."/>
            <person name="Ma J."/>
        </authorList>
    </citation>
    <scope>NUCLEOTIDE SEQUENCE [LARGE SCALE GENOMIC DNA]</scope>
    <source>
        <strain evidence="2">CCUG 61889</strain>
    </source>
</reference>
<gene>
    <name evidence="1" type="ORF">ACFOU2_19755</name>
</gene>
<comment type="caution">
    <text evidence="1">The sequence shown here is derived from an EMBL/GenBank/DDBJ whole genome shotgun (WGS) entry which is preliminary data.</text>
</comment>
<accession>A0ABV8B5K5</accession>
<evidence type="ECO:0000313" key="1">
    <source>
        <dbReference type="EMBL" id="MFC3885581.1"/>
    </source>
</evidence>
<sequence length="361" mass="41240">MIDAVQSVNQNAGTLTLEDVPKDICRAFNTRQNPHWISDVKKLKDHSDYIINGIRSNIGGVHIKRSNSFEQLLEISEGAEFVFLSGGRGYGKSSLLREFAEYMKDHAPIFCLRTEDLDKAHLDNVFSTIGLTSSLSELEAGFALMPKKYLLIESLEKLLELQNSAAFTGLIQFVRRHLGWTIIASGLDYAYQQILFNFLQPTGVHCSTLVIRGFADEEIQYLCEKLESLKLLLTNDSIKPLLKNPFFADLAYRVVETGTQFSSSDGEREFRIAVWRDVISREQMRMEGMPLKRKQAFIDIEWYMGYQKLNSSCLIKFSILLKLHEVTITVKNRVNEQNAIFLAASQMSLLLFSWQFRPISE</sequence>
<dbReference type="EMBL" id="JBHRZT010000072">
    <property type="protein sequence ID" value="MFC3885581.1"/>
    <property type="molecule type" value="Genomic_DNA"/>
</dbReference>
<keyword evidence="2" id="KW-1185">Reference proteome</keyword>
<dbReference type="SUPFAM" id="SSF52540">
    <property type="entry name" value="P-loop containing nucleoside triphosphate hydrolases"/>
    <property type="match status" value="1"/>
</dbReference>
<dbReference type="RefSeq" id="WP_377917989.1">
    <property type="nucleotide sequence ID" value="NZ_JBHRZT010000072.1"/>
</dbReference>
<dbReference type="Proteomes" id="UP001595752">
    <property type="component" value="Unassembled WGS sequence"/>
</dbReference>
<organism evidence="1 2">
    <name type="scientific">Bacillus songklensis</name>
    <dbReference type="NCBI Taxonomy" id="1069116"/>
    <lineage>
        <taxon>Bacteria</taxon>
        <taxon>Bacillati</taxon>
        <taxon>Bacillota</taxon>
        <taxon>Bacilli</taxon>
        <taxon>Bacillales</taxon>
        <taxon>Bacillaceae</taxon>
        <taxon>Bacillus</taxon>
    </lineage>
</organism>
<evidence type="ECO:0000313" key="2">
    <source>
        <dbReference type="Proteomes" id="UP001595752"/>
    </source>
</evidence>
<dbReference type="InterPro" id="IPR027417">
    <property type="entry name" value="P-loop_NTPase"/>
</dbReference>
<dbReference type="Gene3D" id="3.40.50.300">
    <property type="entry name" value="P-loop containing nucleotide triphosphate hydrolases"/>
    <property type="match status" value="1"/>
</dbReference>